<reference evidence="1" key="3">
    <citation type="submission" date="2025-08" db="UniProtKB">
        <authorList>
            <consortium name="Ensembl"/>
        </authorList>
    </citation>
    <scope>IDENTIFICATION</scope>
</reference>
<accession>H2XM02</accession>
<reference evidence="2" key="1">
    <citation type="journal article" date="2002" name="Science">
        <title>The draft genome of Ciona intestinalis: insights into chordate and vertebrate origins.</title>
        <authorList>
            <person name="Dehal P."/>
            <person name="Satou Y."/>
            <person name="Campbell R.K."/>
            <person name="Chapman J."/>
            <person name="Degnan B."/>
            <person name="De Tomaso A."/>
            <person name="Davidson B."/>
            <person name="Di Gregorio A."/>
            <person name="Gelpke M."/>
            <person name="Goodstein D.M."/>
            <person name="Harafuji N."/>
            <person name="Hastings K.E."/>
            <person name="Ho I."/>
            <person name="Hotta K."/>
            <person name="Huang W."/>
            <person name="Kawashima T."/>
            <person name="Lemaire P."/>
            <person name="Martinez D."/>
            <person name="Meinertzhagen I.A."/>
            <person name="Necula S."/>
            <person name="Nonaka M."/>
            <person name="Putnam N."/>
            <person name="Rash S."/>
            <person name="Saiga H."/>
            <person name="Satake M."/>
            <person name="Terry A."/>
            <person name="Yamada L."/>
            <person name="Wang H.G."/>
            <person name="Awazu S."/>
            <person name="Azumi K."/>
            <person name="Boore J."/>
            <person name="Branno M."/>
            <person name="Chin-Bow S."/>
            <person name="DeSantis R."/>
            <person name="Doyle S."/>
            <person name="Francino P."/>
            <person name="Keys D.N."/>
            <person name="Haga S."/>
            <person name="Hayashi H."/>
            <person name="Hino K."/>
            <person name="Imai K.S."/>
            <person name="Inaba K."/>
            <person name="Kano S."/>
            <person name="Kobayashi K."/>
            <person name="Kobayashi M."/>
            <person name="Lee B.I."/>
            <person name="Makabe K.W."/>
            <person name="Manohar C."/>
            <person name="Matassi G."/>
            <person name="Medina M."/>
            <person name="Mochizuki Y."/>
            <person name="Mount S."/>
            <person name="Morishita T."/>
            <person name="Miura S."/>
            <person name="Nakayama A."/>
            <person name="Nishizaka S."/>
            <person name="Nomoto H."/>
            <person name="Ohta F."/>
            <person name="Oishi K."/>
            <person name="Rigoutsos I."/>
            <person name="Sano M."/>
            <person name="Sasaki A."/>
            <person name="Sasakura Y."/>
            <person name="Shoguchi E."/>
            <person name="Shin-i T."/>
            <person name="Spagnuolo A."/>
            <person name="Stainier D."/>
            <person name="Suzuki M.M."/>
            <person name="Tassy O."/>
            <person name="Takatori N."/>
            <person name="Tokuoka M."/>
            <person name="Yagi K."/>
            <person name="Yoshizaki F."/>
            <person name="Wada S."/>
            <person name="Zhang C."/>
            <person name="Hyatt P.D."/>
            <person name="Larimer F."/>
            <person name="Detter C."/>
            <person name="Doggett N."/>
            <person name="Glavina T."/>
            <person name="Hawkins T."/>
            <person name="Richardson P."/>
            <person name="Lucas S."/>
            <person name="Kohara Y."/>
            <person name="Levine M."/>
            <person name="Satoh N."/>
            <person name="Rokhsar D.S."/>
        </authorList>
    </citation>
    <scope>NUCLEOTIDE SEQUENCE [LARGE SCALE GENOMIC DNA]</scope>
</reference>
<dbReference type="AlphaFoldDB" id="H2XM02"/>
<organism evidence="1 2">
    <name type="scientific">Ciona intestinalis</name>
    <name type="common">Transparent sea squirt</name>
    <name type="synonym">Ascidia intestinalis</name>
    <dbReference type="NCBI Taxonomy" id="7719"/>
    <lineage>
        <taxon>Eukaryota</taxon>
        <taxon>Metazoa</taxon>
        <taxon>Chordata</taxon>
        <taxon>Tunicata</taxon>
        <taxon>Ascidiacea</taxon>
        <taxon>Phlebobranchia</taxon>
        <taxon>Cionidae</taxon>
        <taxon>Ciona</taxon>
    </lineage>
</organism>
<reference evidence="1" key="2">
    <citation type="journal article" date="2008" name="Genome Biol.">
        <title>Improved genome assembly and evidence-based global gene model set for the chordate Ciona intestinalis: new insight into intron and operon populations.</title>
        <authorList>
            <person name="Satou Y."/>
            <person name="Mineta K."/>
            <person name="Ogasawara M."/>
            <person name="Sasakura Y."/>
            <person name="Shoguchi E."/>
            <person name="Ueno K."/>
            <person name="Yamada L."/>
            <person name="Matsumoto J."/>
            <person name="Wasserscheid J."/>
            <person name="Dewar K."/>
            <person name="Wiley G.B."/>
            <person name="Macmil S.L."/>
            <person name="Roe B.A."/>
            <person name="Zeller R.W."/>
            <person name="Hastings K.E."/>
            <person name="Lemaire P."/>
            <person name="Lindquist E."/>
            <person name="Endo T."/>
            <person name="Hotta K."/>
            <person name="Inaba K."/>
        </authorList>
    </citation>
    <scope>NUCLEOTIDE SEQUENCE [LARGE SCALE GENOMIC DNA]</scope>
    <source>
        <strain evidence="1">wild type</strain>
    </source>
</reference>
<evidence type="ECO:0000313" key="1">
    <source>
        <dbReference type="Ensembl" id="ENSCINP00000030684.1"/>
    </source>
</evidence>
<dbReference type="Ensembl" id="ENSCINT00000030601.1">
    <property type="protein sequence ID" value="ENSCINP00000030684.1"/>
    <property type="gene ID" value="ENSCING00000023491.1"/>
</dbReference>
<evidence type="ECO:0000313" key="2">
    <source>
        <dbReference type="Proteomes" id="UP000008144"/>
    </source>
</evidence>
<dbReference type="HOGENOM" id="CLU_3282090_0_0_1"/>
<proteinExistence type="predicted"/>
<dbReference type="EMBL" id="EAAA01001217">
    <property type="status" value="NOT_ANNOTATED_CDS"/>
    <property type="molecule type" value="Genomic_DNA"/>
</dbReference>
<dbReference type="InParanoid" id="H2XM02"/>
<name>H2XM02_CIOIN</name>
<dbReference type="Proteomes" id="UP000008144">
    <property type="component" value="Chromosome 14"/>
</dbReference>
<protein>
    <submittedName>
        <fullName evidence="1">Uncharacterized protein</fullName>
    </submittedName>
</protein>
<sequence>MGSGSRLQMSVYSSHRKLWTSLAEREIAFAFAFPESLPALP</sequence>
<keyword evidence="2" id="KW-1185">Reference proteome</keyword>
<reference evidence="1" key="4">
    <citation type="submission" date="2025-09" db="UniProtKB">
        <authorList>
            <consortium name="Ensembl"/>
        </authorList>
    </citation>
    <scope>IDENTIFICATION</scope>
</reference>